<accession>A0A2W5UVG9</accession>
<proteinExistence type="predicted"/>
<dbReference type="Proteomes" id="UP000249061">
    <property type="component" value="Unassembled WGS sequence"/>
</dbReference>
<evidence type="ECO:0000313" key="2">
    <source>
        <dbReference type="Proteomes" id="UP000249061"/>
    </source>
</evidence>
<gene>
    <name evidence="1" type="ORF">DI536_13035</name>
</gene>
<organism evidence="1 2">
    <name type="scientific">Archangium gephyra</name>
    <dbReference type="NCBI Taxonomy" id="48"/>
    <lineage>
        <taxon>Bacteria</taxon>
        <taxon>Pseudomonadati</taxon>
        <taxon>Myxococcota</taxon>
        <taxon>Myxococcia</taxon>
        <taxon>Myxococcales</taxon>
        <taxon>Cystobacterineae</taxon>
        <taxon>Archangiaceae</taxon>
        <taxon>Archangium</taxon>
    </lineage>
</organism>
<evidence type="ECO:0000313" key="1">
    <source>
        <dbReference type="EMBL" id="PZR13208.1"/>
    </source>
</evidence>
<reference evidence="1 2" key="1">
    <citation type="submission" date="2017-08" db="EMBL/GenBank/DDBJ databases">
        <title>Infants hospitalized years apart are colonized by the same room-sourced microbial strains.</title>
        <authorList>
            <person name="Brooks B."/>
            <person name="Olm M.R."/>
            <person name="Firek B.A."/>
            <person name="Baker R."/>
            <person name="Thomas B.C."/>
            <person name="Morowitz M.J."/>
            <person name="Banfield J.F."/>
        </authorList>
    </citation>
    <scope>NUCLEOTIDE SEQUENCE [LARGE SCALE GENOMIC DNA]</scope>
    <source>
        <strain evidence="1">S2_003_000_R2_14</strain>
    </source>
</reference>
<sequence length="67" mass="7529">MAEQTVQLVGDVSLPKHPSWHVINDGDWLAVWADWPSSPGFIEVWTPIGWRREAELIEPPGPPPGFK</sequence>
<protein>
    <submittedName>
        <fullName evidence="1">Uncharacterized protein</fullName>
    </submittedName>
</protein>
<dbReference type="EMBL" id="QFQP01000010">
    <property type="protein sequence ID" value="PZR13208.1"/>
    <property type="molecule type" value="Genomic_DNA"/>
</dbReference>
<dbReference type="AlphaFoldDB" id="A0A2W5UVG9"/>
<name>A0A2W5UVG9_9BACT</name>
<comment type="caution">
    <text evidence="1">The sequence shown here is derived from an EMBL/GenBank/DDBJ whole genome shotgun (WGS) entry which is preliminary data.</text>
</comment>